<keyword evidence="2" id="KW-0597">Phosphoprotein</keyword>
<dbReference type="SUPFAM" id="SSF51735">
    <property type="entry name" value="NAD(P)-binding Rossmann-fold domains"/>
    <property type="match status" value="1"/>
</dbReference>
<dbReference type="InterPro" id="IPR020807">
    <property type="entry name" value="PKS_DH"/>
</dbReference>
<dbReference type="InterPro" id="IPR001227">
    <property type="entry name" value="Ac_transferase_dom_sf"/>
</dbReference>
<keyword evidence="4" id="KW-0511">Multifunctional enzyme</keyword>
<dbReference type="SUPFAM" id="SSF52151">
    <property type="entry name" value="FabD/lysophospholipase-like"/>
    <property type="match status" value="1"/>
</dbReference>
<dbReference type="SMART" id="SM00826">
    <property type="entry name" value="PKS_DH"/>
    <property type="match status" value="1"/>
</dbReference>
<accession>A0A9P8N5Y8</accession>
<keyword evidence="9" id="KW-1185">Reference proteome</keyword>
<dbReference type="InterPro" id="IPR036291">
    <property type="entry name" value="NAD(P)-bd_dom_sf"/>
</dbReference>
<dbReference type="GeneID" id="68349348"/>
<dbReference type="PROSITE" id="PS52019">
    <property type="entry name" value="PKS_MFAS_DH"/>
    <property type="match status" value="1"/>
</dbReference>
<comment type="caution">
    <text evidence="5">Lacks conserved residue(s) required for the propagation of feature annotation.</text>
</comment>
<dbReference type="SUPFAM" id="SSF55048">
    <property type="entry name" value="Probable ACP-binding domain of malonyl-CoA ACP transacylase"/>
    <property type="match status" value="1"/>
</dbReference>
<dbReference type="Proteomes" id="UP000824596">
    <property type="component" value="Unassembled WGS sequence"/>
</dbReference>
<dbReference type="InterPro" id="IPR049900">
    <property type="entry name" value="PKS_mFAS_DH"/>
</dbReference>
<dbReference type="PROSITE" id="PS52004">
    <property type="entry name" value="KS3_2"/>
    <property type="match status" value="1"/>
</dbReference>
<dbReference type="InterPro" id="IPR020841">
    <property type="entry name" value="PKS_Beta-ketoAc_synthase_dom"/>
</dbReference>
<evidence type="ECO:0000259" key="7">
    <source>
        <dbReference type="PROSITE" id="PS52019"/>
    </source>
</evidence>
<evidence type="ECO:0000256" key="2">
    <source>
        <dbReference type="ARBA" id="ARBA00022553"/>
    </source>
</evidence>
<dbReference type="Pfam" id="PF16197">
    <property type="entry name" value="KAsynt_C_assoc"/>
    <property type="match status" value="1"/>
</dbReference>
<evidence type="ECO:0000256" key="1">
    <source>
        <dbReference type="ARBA" id="ARBA00022450"/>
    </source>
</evidence>
<feature type="region of interest" description="N-terminal hotdog fold" evidence="5">
    <location>
        <begin position="778"/>
        <end position="916"/>
    </location>
</feature>
<dbReference type="SMART" id="SM00825">
    <property type="entry name" value="PKS_KS"/>
    <property type="match status" value="1"/>
</dbReference>
<evidence type="ECO:0000256" key="4">
    <source>
        <dbReference type="ARBA" id="ARBA00023268"/>
    </source>
</evidence>
<sequence length="1526" mass="166240">MDPQQRQLLECAYEALENAGFPKTSIAGSNMGVFVGARSSDYRMGTLKEVDQVPMYDATACSSSLYALHSAVQSMRSGESDSAIVAGCNLHLQPDDTISMSMMGLFNDDGKTFAFDHRAKSGFARGEGVACLILKPLGQALKDRDKIRSIIVGSGTNHDGKTSGIAAPSGDAQERLMRDVYARAQAGDPVEAGAIYRVFGDGRTKRSPLYMGSSKTNFGHLENVSGIVSIIKATLMLEKGFILPNVNFEKANEAIPLDEWNIEVPVNIHPWPKDKRFISINNFGFGGSNAHVILERAPVVAPDLPQKPSNEFPQLVVLSANEEGAAQLVASHVGVYVEKHPEACQKRLLRDIAYTLGERRSLLPWRVAIVTSTCNELGQALNGNTAAPKRTVRIPKLAFVYTGQGAQWAKMGYELLQSHPVFADTIEAASDCLGRLGAEFSIVEEISKSPGESGLGQAHISQPTCTAIQLGLTALLSSWGIKPSIVVGHSSGEIGAAFAAGAISLEDAMAVAYHRGQLSSQIKIKNPHLSGAMLAVGARSAEVNRMIKLHHLSNVTVACENSPNSVTVSGDEASIDALAVELEKKGLFQRKLRVDVAYHSSHMQVIADEYMAAIKHVTPRPIQDGVRFYSALKGRRGETSLGPDYWVKNLTNPVLFSTAIVELCAESEPNIVVEIGPHSALEGPIKQILKSIDHQHGKVNYFASLVRNKHSTFSMLQLAGNLFMSGARLEFCQVNQTNSETQRPALLDSLTPYPWSEHKYWYESRASEQHRKLPFPRHDLLGRLEDTYNETEPVWRNVLSSSDVPWIKNHRMQSFATFPLAGYLSMAVEAASQRAQLRGIAMSDISGYRLREIRSSKALILDDDVRFETVLSMRAYGEGTRAYSNDWDEFTISSWVSSRGWLEHCRGLINIKKAKTEKSITSLKPQGAIFRRKQAIEPGGRRVSLDDFYAELGRNGACYTSSFTLRPEAGLTSRGNFATSTVAFPDTAPQMPFSYETPSILPMASLFMPLAIKEIDICTPLPNQAGQQIKVVAHGRPDPASLGVVDFCIDGWHSDTANPVIRFAGFRMTPVSNQELDEPSPRSLCYKLKWEPLKDGRAQADGTKIEPKTNDNAFQINGLANEDKAAATVIISDKDQSDRLVSALLALIARAGSKASICPLSKLEPSSSVRYICLAEMDAPLIHNMTAATFARVQRLLLHGDSILWVTAGAYRFAESPHKNMAQGLLRTVRSESGKVAAMLDLDVGSRLGPTERAKLIMEALSASQASKDGLDGEFEFAEQEGLLVVPRVVCEDDVNLTIFRETLSTSPYLQDFEQSGRRLKVVIGNYGAIDSLYWTDEAEFCLDDEEIEIKVAATGMNFKDVVISMGQVPSPYLGVECSGIATRVGRNVHTLRVGDRVCAMVRGAYGTYATCHASSAAVIPADMSFPVAASLPVVYSTAYYGITELARMQPGEKILIHAASGGVGQAAIQLSQMIGADIYATVSSADKKQLQGGKPLNQLNQRVKLSRLTAYISEPLVELSNPSPR</sequence>
<dbReference type="Pfam" id="PF08240">
    <property type="entry name" value="ADH_N"/>
    <property type="match status" value="1"/>
</dbReference>
<dbReference type="InterPro" id="IPR042104">
    <property type="entry name" value="PKS_dehydratase_sf"/>
</dbReference>
<dbReference type="GO" id="GO:0044550">
    <property type="term" value="P:secondary metabolite biosynthetic process"/>
    <property type="evidence" value="ECO:0007669"/>
    <property type="project" value="TreeGrafter"/>
</dbReference>
<feature type="region of interest" description="C-terminal hotdog fold" evidence="5">
    <location>
        <begin position="940"/>
        <end position="1077"/>
    </location>
</feature>
<dbReference type="RefSeq" id="XP_044725090.1">
    <property type="nucleotide sequence ID" value="XM_044858690.1"/>
</dbReference>
<dbReference type="Pfam" id="PF02801">
    <property type="entry name" value="Ketoacyl-synt_C"/>
    <property type="match status" value="1"/>
</dbReference>
<evidence type="ECO:0000259" key="6">
    <source>
        <dbReference type="PROSITE" id="PS52004"/>
    </source>
</evidence>
<evidence type="ECO:0000256" key="5">
    <source>
        <dbReference type="PROSITE-ProRule" id="PRU01363"/>
    </source>
</evidence>
<keyword evidence="1" id="KW-0596">Phosphopantetheine</keyword>
<dbReference type="Pfam" id="PF21089">
    <property type="entry name" value="PKS_DH_N"/>
    <property type="match status" value="1"/>
</dbReference>
<dbReference type="SMART" id="SM00829">
    <property type="entry name" value="PKS_ER"/>
    <property type="match status" value="1"/>
</dbReference>
<dbReference type="SUPFAM" id="SSF53901">
    <property type="entry name" value="Thiolase-like"/>
    <property type="match status" value="2"/>
</dbReference>
<reference evidence="8" key="1">
    <citation type="submission" date="2021-09" db="EMBL/GenBank/DDBJ databases">
        <title>A high-quality genome of the endoparasitic fungus Hirsutella rhossiliensis with a comparison of Hirsutella genomes reveals transposable elements contributing to genome size variation.</title>
        <authorList>
            <person name="Lin R."/>
            <person name="Jiao Y."/>
            <person name="Sun X."/>
            <person name="Ling J."/>
            <person name="Xie B."/>
            <person name="Cheng X."/>
        </authorList>
    </citation>
    <scope>NUCLEOTIDE SEQUENCE</scope>
    <source>
        <strain evidence="8">HR02</strain>
    </source>
</reference>
<dbReference type="Gene3D" id="3.30.70.3290">
    <property type="match status" value="1"/>
</dbReference>
<dbReference type="Gene3D" id="3.40.50.11460">
    <property type="match status" value="1"/>
</dbReference>
<gene>
    <name evidence="8" type="ORF">HRG_00219</name>
</gene>
<dbReference type="CDD" id="cd05195">
    <property type="entry name" value="enoyl_red"/>
    <property type="match status" value="1"/>
</dbReference>
<dbReference type="InterPro" id="IPR020843">
    <property type="entry name" value="ER"/>
</dbReference>
<dbReference type="GO" id="GO:0016491">
    <property type="term" value="F:oxidoreductase activity"/>
    <property type="evidence" value="ECO:0007669"/>
    <property type="project" value="InterPro"/>
</dbReference>
<protein>
    <submittedName>
        <fullName evidence="8">Acyl transferase domain-containing protein</fullName>
    </submittedName>
</protein>
<dbReference type="InterPro" id="IPR016039">
    <property type="entry name" value="Thiolase-like"/>
</dbReference>
<proteinExistence type="predicted"/>
<dbReference type="PANTHER" id="PTHR43775">
    <property type="entry name" value="FATTY ACID SYNTHASE"/>
    <property type="match status" value="1"/>
</dbReference>
<dbReference type="Gene3D" id="3.90.180.10">
    <property type="entry name" value="Medium-chain alcohol dehydrogenases, catalytic domain"/>
    <property type="match status" value="1"/>
</dbReference>
<dbReference type="EMBL" id="JAIZPD010000001">
    <property type="protein sequence ID" value="KAH0967577.1"/>
    <property type="molecule type" value="Genomic_DNA"/>
</dbReference>
<feature type="domain" description="Ketosynthase family 3 (KS3)" evidence="6">
    <location>
        <begin position="1"/>
        <end position="296"/>
    </location>
</feature>
<comment type="caution">
    <text evidence="8">The sequence shown here is derived from an EMBL/GenBank/DDBJ whole genome shotgun (WGS) entry which is preliminary data.</text>
</comment>
<dbReference type="InterPro" id="IPR016036">
    <property type="entry name" value="Malonyl_transacylase_ACP-bd"/>
</dbReference>
<feature type="domain" description="PKS/mFAS DH" evidence="7">
    <location>
        <begin position="778"/>
        <end position="1077"/>
    </location>
</feature>
<evidence type="ECO:0000313" key="8">
    <source>
        <dbReference type="EMBL" id="KAH0967577.1"/>
    </source>
</evidence>
<dbReference type="InterPro" id="IPR011032">
    <property type="entry name" value="GroES-like_sf"/>
</dbReference>
<dbReference type="GO" id="GO:0004312">
    <property type="term" value="F:fatty acid synthase activity"/>
    <property type="evidence" value="ECO:0007669"/>
    <property type="project" value="TreeGrafter"/>
</dbReference>
<dbReference type="PANTHER" id="PTHR43775:SF13">
    <property type="entry name" value="POLYKETIDE SYNTHASE 1"/>
    <property type="match status" value="1"/>
</dbReference>
<dbReference type="InterPro" id="IPR016035">
    <property type="entry name" value="Acyl_Trfase/lysoPLipase"/>
</dbReference>
<dbReference type="FunFam" id="3.40.366.10:FF:000002">
    <property type="entry name" value="Probable polyketide synthase 2"/>
    <property type="match status" value="1"/>
</dbReference>
<evidence type="ECO:0000256" key="3">
    <source>
        <dbReference type="ARBA" id="ARBA00022679"/>
    </source>
</evidence>
<dbReference type="Gene3D" id="3.40.47.10">
    <property type="match status" value="2"/>
</dbReference>
<dbReference type="SMART" id="SM00827">
    <property type="entry name" value="PKS_AT"/>
    <property type="match status" value="1"/>
</dbReference>
<dbReference type="InterPro" id="IPR014031">
    <property type="entry name" value="Ketoacyl_synth_C"/>
</dbReference>
<dbReference type="Pfam" id="PF00698">
    <property type="entry name" value="Acyl_transf_1"/>
    <property type="match status" value="1"/>
</dbReference>
<dbReference type="InterPro" id="IPR013154">
    <property type="entry name" value="ADH-like_N"/>
</dbReference>
<dbReference type="InterPro" id="IPR014043">
    <property type="entry name" value="Acyl_transferase_dom"/>
</dbReference>
<dbReference type="InterPro" id="IPR049552">
    <property type="entry name" value="PKS_DH_N"/>
</dbReference>
<dbReference type="GO" id="GO:0006633">
    <property type="term" value="P:fatty acid biosynthetic process"/>
    <property type="evidence" value="ECO:0007669"/>
    <property type="project" value="TreeGrafter"/>
</dbReference>
<dbReference type="SUPFAM" id="SSF50129">
    <property type="entry name" value="GroES-like"/>
    <property type="match status" value="1"/>
</dbReference>
<dbReference type="Gene3D" id="3.40.366.10">
    <property type="entry name" value="Malonyl-Coenzyme A Acyl Carrier Protein, domain 2"/>
    <property type="match status" value="1"/>
</dbReference>
<evidence type="ECO:0000313" key="9">
    <source>
        <dbReference type="Proteomes" id="UP000824596"/>
    </source>
</evidence>
<name>A0A9P8N5Y8_9HYPO</name>
<dbReference type="InterPro" id="IPR014030">
    <property type="entry name" value="Ketoacyl_synth_N"/>
</dbReference>
<dbReference type="Gene3D" id="3.10.129.110">
    <property type="entry name" value="Polyketide synthase dehydratase"/>
    <property type="match status" value="1"/>
</dbReference>
<dbReference type="Pfam" id="PF00109">
    <property type="entry name" value="ketoacyl-synt"/>
    <property type="match status" value="2"/>
</dbReference>
<dbReference type="InterPro" id="IPR050091">
    <property type="entry name" value="PKS_NRPS_Biosynth_Enz"/>
</dbReference>
<dbReference type="InterPro" id="IPR032821">
    <property type="entry name" value="PKS_assoc"/>
</dbReference>
<organism evidence="8 9">
    <name type="scientific">Hirsutella rhossiliensis</name>
    <dbReference type="NCBI Taxonomy" id="111463"/>
    <lineage>
        <taxon>Eukaryota</taxon>
        <taxon>Fungi</taxon>
        <taxon>Dikarya</taxon>
        <taxon>Ascomycota</taxon>
        <taxon>Pezizomycotina</taxon>
        <taxon>Sordariomycetes</taxon>
        <taxon>Hypocreomycetidae</taxon>
        <taxon>Hypocreales</taxon>
        <taxon>Ophiocordycipitaceae</taxon>
        <taxon>Hirsutella</taxon>
    </lineage>
</organism>
<dbReference type="OrthoDB" id="329835at2759"/>
<keyword evidence="3 8" id="KW-0808">Transferase</keyword>
<dbReference type="CDD" id="cd00833">
    <property type="entry name" value="PKS"/>
    <property type="match status" value="1"/>
</dbReference>